<organism evidence="2 3">
    <name type="scientific">Candidatus Shapirobacteria bacterium CG06_land_8_20_14_3_00_40_12</name>
    <dbReference type="NCBI Taxonomy" id="1974881"/>
    <lineage>
        <taxon>Bacteria</taxon>
        <taxon>Candidatus Shapironibacteriota</taxon>
    </lineage>
</organism>
<dbReference type="NCBIfam" id="TIGR01550">
    <property type="entry name" value="DOC_P1"/>
    <property type="match status" value="1"/>
</dbReference>
<comment type="caution">
    <text evidence="2">The sequence shown here is derived from an EMBL/GenBank/DDBJ whole genome shotgun (WGS) entry which is preliminary data.</text>
</comment>
<dbReference type="Gene3D" id="1.20.120.1870">
    <property type="entry name" value="Fic/DOC protein, Fido domain"/>
    <property type="match status" value="1"/>
</dbReference>
<feature type="domain" description="Fido" evidence="1">
    <location>
        <begin position="201"/>
        <end position="308"/>
    </location>
</feature>
<dbReference type="InterPro" id="IPR006440">
    <property type="entry name" value="Doc"/>
</dbReference>
<dbReference type="InterPro" id="IPR011204">
    <property type="entry name" value="Virulence_RhuM-like"/>
</dbReference>
<protein>
    <recommendedName>
        <fullName evidence="1">Fido domain-containing protein</fullName>
    </recommendedName>
</protein>
<evidence type="ECO:0000259" key="1">
    <source>
        <dbReference type="PROSITE" id="PS51459"/>
    </source>
</evidence>
<reference evidence="3" key="1">
    <citation type="submission" date="2017-09" db="EMBL/GenBank/DDBJ databases">
        <title>Depth-based differentiation of microbial function through sediment-hosted aquifers and enrichment of novel symbionts in the deep terrestrial subsurface.</title>
        <authorList>
            <person name="Probst A.J."/>
            <person name="Ladd B."/>
            <person name="Jarett J.K."/>
            <person name="Geller-Mcgrath D.E."/>
            <person name="Sieber C.M.K."/>
            <person name="Emerson J.B."/>
            <person name="Anantharaman K."/>
            <person name="Thomas B.C."/>
            <person name="Malmstrom R."/>
            <person name="Stieglmeier M."/>
            <person name="Klingl A."/>
            <person name="Woyke T."/>
            <person name="Ryan C.M."/>
            <person name="Banfield J.F."/>
        </authorList>
    </citation>
    <scope>NUCLEOTIDE SEQUENCE [LARGE SCALE GENOMIC DNA]</scope>
</reference>
<dbReference type="InterPro" id="IPR036597">
    <property type="entry name" value="Fido-like_dom_sf"/>
</dbReference>
<dbReference type="SUPFAM" id="SSF140931">
    <property type="entry name" value="Fic-like"/>
    <property type="match status" value="1"/>
</dbReference>
<dbReference type="EMBL" id="PEWA01000023">
    <property type="protein sequence ID" value="PIU73535.1"/>
    <property type="molecule type" value="Genomic_DNA"/>
</dbReference>
<proteinExistence type="predicted"/>
<dbReference type="GO" id="GO:0016301">
    <property type="term" value="F:kinase activity"/>
    <property type="evidence" value="ECO:0007669"/>
    <property type="project" value="InterPro"/>
</dbReference>
<name>A0A2M7ASD1_9BACT</name>
<sequence>MKIQNQVAIYKSKTGEFVINIDTKHDTVWLSQKQMASLFGKTIPTINEHIKNVYKEKELNTSRTIRKFRIVEDEGRRQITRTIDHFNLDVIISVGYRVKSLQGTQFRIWATKTLKHYLVKGYVLNQKRLKEQQKSLKVLSDSVALIKLKIQSPMLAGQESELLEIVKTYIDSLRLLKLYDDQRLTVGKLKSKSKFQLDYQTTIQNINELKTRLLKQSLASENFGMENSHRLEGLIGAISQTFDGRELYPSIEEKTAHLLYFVIKDHPFIDGNKRIGSTLFIYFLSKNNFLFKDSGEAKINDRALVALA</sequence>
<dbReference type="InterPro" id="IPR003812">
    <property type="entry name" value="Fido"/>
</dbReference>
<dbReference type="Pfam" id="PF13310">
    <property type="entry name" value="Virulence_RhuM"/>
    <property type="match status" value="1"/>
</dbReference>
<dbReference type="PANTHER" id="PTHR35810:SF1">
    <property type="entry name" value="CYTOPLASMIC PROTEIN"/>
    <property type="match status" value="1"/>
</dbReference>
<evidence type="ECO:0000313" key="3">
    <source>
        <dbReference type="Proteomes" id="UP000231407"/>
    </source>
</evidence>
<dbReference type="Pfam" id="PF02661">
    <property type="entry name" value="Fic"/>
    <property type="match status" value="1"/>
</dbReference>
<dbReference type="AlphaFoldDB" id="A0A2M7ASD1"/>
<evidence type="ECO:0000313" key="2">
    <source>
        <dbReference type="EMBL" id="PIU73535.1"/>
    </source>
</evidence>
<dbReference type="PROSITE" id="PS51459">
    <property type="entry name" value="FIDO"/>
    <property type="match status" value="1"/>
</dbReference>
<dbReference type="PANTHER" id="PTHR35810">
    <property type="entry name" value="CYTOPLASMIC PROTEIN-RELATED"/>
    <property type="match status" value="1"/>
</dbReference>
<dbReference type="InterPro" id="IPR053737">
    <property type="entry name" value="Type_II_TA_Toxin"/>
</dbReference>
<gene>
    <name evidence="2" type="ORF">COS78_02035</name>
</gene>
<accession>A0A2M7ASD1</accession>
<dbReference type="Proteomes" id="UP000231407">
    <property type="component" value="Unassembled WGS sequence"/>
</dbReference>